<evidence type="ECO:0008006" key="5">
    <source>
        <dbReference type="Google" id="ProtNLM"/>
    </source>
</evidence>
<dbReference type="SUPFAM" id="SSF52540">
    <property type="entry name" value="P-loop containing nucleoside triphosphate hydrolases"/>
    <property type="match status" value="2"/>
</dbReference>
<evidence type="ECO:0000259" key="1">
    <source>
        <dbReference type="Pfam" id="PF07728"/>
    </source>
</evidence>
<dbReference type="PANTHER" id="PTHR45703">
    <property type="entry name" value="DYNEIN HEAVY CHAIN"/>
    <property type="match status" value="1"/>
</dbReference>
<evidence type="ECO:0000313" key="4">
    <source>
        <dbReference type="Proteomes" id="UP000054350"/>
    </source>
</evidence>
<dbReference type="InterPro" id="IPR026983">
    <property type="entry name" value="DHC"/>
</dbReference>
<dbReference type="GO" id="GO:0045505">
    <property type="term" value="F:dynein intermediate chain binding"/>
    <property type="evidence" value="ECO:0007669"/>
    <property type="project" value="InterPro"/>
</dbReference>
<evidence type="ECO:0000313" key="3">
    <source>
        <dbReference type="EMBL" id="KNE55694.1"/>
    </source>
</evidence>
<dbReference type="STRING" id="578462.A0A0L0S041"/>
<reference evidence="3 4" key="1">
    <citation type="submission" date="2009-11" db="EMBL/GenBank/DDBJ databases">
        <title>Annotation of Allomyces macrogynus ATCC 38327.</title>
        <authorList>
            <consortium name="The Broad Institute Genome Sequencing Platform"/>
            <person name="Russ C."/>
            <person name="Cuomo C."/>
            <person name="Burger G."/>
            <person name="Gray M.W."/>
            <person name="Holland P.W.H."/>
            <person name="King N."/>
            <person name="Lang F.B.F."/>
            <person name="Roger A.J."/>
            <person name="Ruiz-Trillo I."/>
            <person name="Young S.K."/>
            <person name="Zeng Q."/>
            <person name="Gargeya S."/>
            <person name="Fitzgerald M."/>
            <person name="Haas B."/>
            <person name="Abouelleil A."/>
            <person name="Alvarado L."/>
            <person name="Arachchi H.M."/>
            <person name="Berlin A."/>
            <person name="Chapman S.B."/>
            <person name="Gearin G."/>
            <person name="Goldberg J."/>
            <person name="Griggs A."/>
            <person name="Gujja S."/>
            <person name="Hansen M."/>
            <person name="Heiman D."/>
            <person name="Howarth C."/>
            <person name="Larimer J."/>
            <person name="Lui A."/>
            <person name="MacDonald P.J.P."/>
            <person name="McCowen C."/>
            <person name="Montmayeur A."/>
            <person name="Murphy C."/>
            <person name="Neiman D."/>
            <person name="Pearson M."/>
            <person name="Priest M."/>
            <person name="Roberts A."/>
            <person name="Saif S."/>
            <person name="Shea T."/>
            <person name="Sisk P."/>
            <person name="Stolte C."/>
            <person name="Sykes S."/>
            <person name="Wortman J."/>
            <person name="Nusbaum C."/>
            <person name="Birren B."/>
        </authorList>
    </citation>
    <scope>NUCLEOTIDE SEQUENCE [LARGE SCALE GENOMIC DNA]</scope>
    <source>
        <strain evidence="3 4">ATCC 38327</strain>
    </source>
</reference>
<dbReference type="InterPro" id="IPR041466">
    <property type="entry name" value="Dynein_AAA5_ext"/>
</dbReference>
<feature type="domain" description="ATPase dynein-related AAA" evidence="1">
    <location>
        <begin position="53"/>
        <end position="196"/>
    </location>
</feature>
<sequence>MTCSRGVEAPRSVPQDVKDAVVQVMTERKLQVMDSAVRKTIELYDTELARHSVMVVGATGVGKSTAWKTLQTALCNLLKAAPTKYSQVRTHILNLKALTLGELYGEFNMQTNKWTDGVLSSIMRTVCAADESGDNKWAVFDGPVDTLWIESMNSVMGDNKVLTLINGQRFVLPEQVSLLFEVENLAAASPATVSRCGMVYMDYADIGWRPAITSWIQSKENETLCTDIIAVHESTIVRSIPVFFDSLVAMEGSALAPDRVIEMWFLFSVIWAVGGPLRDTSRNKFGMFLREIDGQFPSKDTVYEYFVAEDKEAWLLWETRLPDNWRYPTNVPFYKIFVPTIDTLRIEYLSKSLIQAKQPCLVVGDVGVGITSLLQSVLSQSDEHTAVLSIPFSTRTTANRLQQIIDGKLKKRTKNVFVPIGGKHLICFIDDLNMPAKDAFGSQGPLEFLRHWMDFGYCFDKQKQLVKHVHEVQLVAAMGPPGGGRNPLSSRVQSRFHDRRCSAFYVCPVYYYPIRAEVRGRASFVIAMDVRSGTHDADYWIQRVTACILSTS</sequence>
<dbReference type="GO" id="GO:0007018">
    <property type="term" value="P:microtubule-based movement"/>
    <property type="evidence" value="ECO:0007669"/>
    <property type="project" value="InterPro"/>
</dbReference>
<protein>
    <recommendedName>
        <fullName evidence="5">Dynein heavy chain hydrolytic ATP-binding dynein motor region domain-containing protein</fullName>
    </recommendedName>
</protein>
<organism evidence="3 4">
    <name type="scientific">Allomyces macrogynus (strain ATCC 38327)</name>
    <name type="common">Allomyces javanicus var. macrogynus</name>
    <dbReference type="NCBI Taxonomy" id="578462"/>
    <lineage>
        <taxon>Eukaryota</taxon>
        <taxon>Fungi</taxon>
        <taxon>Fungi incertae sedis</taxon>
        <taxon>Blastocladiomycota</taxon>
        <taxon>Blastocladiomycetes</taxon>
        <taxon>Blastocladiales</taxon>
        <taxon>Blastocladiaceae</taxon>
        <taxon>Allomyces</taxon>
    </lineage>
</organism>
<dbReference type="GO" id="GO:0030286">
    <property type="term" value="C:dynein complex"/>
    <property type="evidence" value="ECO:0007669"/>
    <property type="project" value="InterPro"/>
</dbReference>
<reference evidence="4" key="2">
    <citation type="submission" date="2009-11" db="EMBL/GenBank/DDBJ databases">
        <title>The Genome Sequence of Allomyces macrogynus strain ATCC 38327.</title>
        <authorList>
            <consortium name="The Broad Institute Genome Sequencing Platform"/>
            <person name="Russ C."/>
            <person name="Cuomo C."/>
            <person name="Shea T."/>
            <person name="Young S.K."/>
            <person name="Zeng Q."/>
            <person name="Koehrsen M."/>
            <person name="Haas B."/>
            <person name="Borodovsky M."/>
            <person name="Guigo R."/>
            <person name="Alvarado L."/>
            <person name="Berlin A."/>
            <person name="Borenstein D."/>
            <person name="Chen Z."/>
            <person name="Engels R."/>
            <person name="Freedman E."/>
            <person name="Gellesch M."/>
            <person name="Goldberg J."/>
            <person name="Griggs A."/>
            <person name="Gujja S."/>
            <person name="Heiman D."/>
            <person name="Hepburn T."/>
            <person name="Howarth C."/>
            <person name="Jen D."/>
            <person name="Larson L."/>
            <person name="Lewis B."/>
            <person name="Mehta T."/>
            <person name="Park D."/>
            <person name="Pearson M."/>
            <person name="Roberts A."/>
            <person name="Saif S."/>
            <person name="Shenoy N."/>
            <person name="Sisk P."/>
            <person name="Stolte C."/>
            <person name="Sykes S."/>
            <person name="Walk T."/>
            <person name="White J."/>
            <person name="Yandava C."/>
            <person name="Burger G."/>
            <person name="Gray M.W."/>
            <person name="Holland P.W.H."/>
            <person name="King N."/>
            <person name="Lang F.B.F."/>
            <person name="Roger A.J."/>
            <person name="Ruiz-Trillo I."/>
            <person name="Lander E."/>
            <person name="Nusbaum C."/>
        </authorList>
    </citation>
    <scope>NUCLEOTIDE SEQUENCE [LARGE SCALE GENOMIC DNA]</scope>
    <source>
        <strain evidence="4">ATCC 38327</strain>
    </source>
</reference>
<dbReference type="InterPro" id="IPR011704">
    <property type="entry name" value="ATPase_dyneun-rel_AAA"/>
</dbReference>
<dbReference type="Pfam" id="PF17852">
    <property type="entry name" value="Dynein_AAA_lid"/>
    <property type="match status" value="1"/>
</dbReference>
<dbReference type="GO" id="GO:0005524">
    <property type="term" value="F:ATP binding"/>
    <property type="evidence" value="ECO:0007669"/>
    <property type="project" value="InterPro"/>
</dbReference>
<dbReference type="VEuPathDB" id="FungiDB:AMAG_17803"/>
<dbReference type="Gene3D" id="3.40.50.300">
    <property type="entry name" value="P-loop containing nucleotide triphosphate hydrolases"/>
    <property type="match status" value="2"/>
</dbReference>
<dbReference type="OrthoDB" id="447173at2759"/>
<evidence type="ECO:0000259" key="2">
    <source>
        <dbReference type="Pfam" id="PF17852"/>
    </source>
</evidence>
<dbReference type="Pfam" id="PF12775">
    <property type="entry name" value="AAA_7"/>
    <property type="match status" value="1"/>
</dbReference>
<dbReference type="EMBL" id="GG745329">
    <property type="protein sequence ID" value="KNE55694.1"/>
    <property type="molecule type" value="Genomic_DNA"/>
</dbReference>
<dbReference type="PANTHER" id="PTHR45703:SF32">
    <property type="entry name" value="DYNEINS HEAVY CHAIN"/>
    <property type="match status" value="1"/>
</dbReference>
<dbReference type="InterPro" id="IPR027417">
    <property type="entry name" value="P-loop_NTPase"/>
</dbReference>
<feature type="domain" description="Dynein heavy chain AAA 5 extension" evidence="2">
    <location>
        <begin position="225"/>
        <end position="318"/>
    </location>
</feature>
<dbReference type="Pfam" id="PF07728">
    <property type="entry name" value="AAA_5"/>
    <property type="match status" value="1"/>
</dbReference>
<dbReference type="AlphaFoldDB" id="A0A0L0S041"/>
<accession>A0A0L0S041</accession>
<proteinExistence type="predicted"/>
<dbReference type="eggNOG" id="KOG3595">
    <property type="taxonomic scope" value="Eukaryota"/>
</dbReference>
<dbReference type="GO" id="GO:0051959">
    <property type="term" value="F:dynein light intermediate chain binding"/>
    <property type="evidence" value="ECO:0007669"/>
    <property type="project" value="InterPro"/>
</dbReference>
<dbReference type="Gene3D" id="1.10.472.130">
    <property type="match status" value="1"/>
</dbReference>
<gene>
    <name evidence="3" type="ORF">AMAG_17803</name>
</gene>
<name>A0A0L0S041_ALLM3</name>
<dbReference type="GO" id="GO:0016887">
    <property type="term" value="F:ATP hydrolysis activity"/>
    <property type="evidence" value="ECO:0007669"/>
    <property type="project" value="InterPro"/>
</dbReference>
<dbReference type="Proteomes" id="UP000054350">
    <property type="component" value="Unassembled WGS sequence"/>
</dbReference>
<keyword evidence="4" id="KW-1185">Reference proteome</keyword>